<comment type="caution">
    <text evidence="5">The sequence shown here is derived from an EMBL/GenBank/DDBJ whole genome shotgun (WGS) entry which is preliminary data.</text>
</comment>
<evidence type="ECO:0000259" key="4">
    <source>
        <dbReference type="Pfam" id="PF06094"/>
    </source>
</evidence>
<dbReference type="InterPro" id="IPR036568">
    <property type="entry name" value="GGCT-like_sf"/>
</dbReference>
<dbReference type="InterPro" id="IPR009288">
    <property type="entry name" value="AIG2-like_dom"/>
</dbReference>
<dbReference type="GO" id="GO:0016740">
    <property type="term" value="F:transferase activity"/>
    <property type="evidence" value="ECO:0007669"/>
    <property type="project" value="UniProtKB-KW"/>
</dbReference>
<accession>A0A4R3KUK5</accession>
<dbReference type="RefSeq" id="WP_132027781.1">
    <property type="nucleotide sequence ID" value="NZ_CP068564.1"/>
</dbReference>
<dbReference type="Gene3D" id="3.10.490.10">
    <property type="entry name" value="Gamma-glutamyl cyclotransferase-like"/>
    <property type="match status" value="1"/>
</dbReference>
<gene>
    <name evidence="5" type="ORF">EDD65_10786</name>
</gene>
<proteinExistence type="predicted"/>
<organism evidence="5 6">
    <name type="scientific">Keratinibaculum paraultunense</name>
    <dbReference type="NCBI Taxonomy" id="1278232"/>
    <lineage>
        <taxon>Bacteria</taxon>
        <taxon>Bacillati</taxon>
        <taxon>Bacillota</taxon>
        <taxon>Tissierellia</taxon>
        <taxon>Tissierellales</taxon>
        <taxon>Tepidimicrobiaceae</taxon>
        <taxon>Keratinibaculum</taxon>
    </lineage>
</organism>
<reference evidence="5 6" key="1">
    <citation type="submission" date="2019-03" db="EMBL/GenBank/DDBJ databases">
        <title>Genomic Encyclopedia of Type Strains, Phase IV (KMG-IV): sequencing the most valuable type-strain genomes for metagenomic binning, comparative biology and taxonomic classification.</title>
        <authorList>
            <person name="Goeker M."/>
        </authorList>
    </citation>
    <scope>NUCLEOTIDE SEQUENCE [LARGE SCALE GENOMIC DNA]</scope>
    <source>
        <strain evidence="5 6">DSM 26752</strain>
    </source>
</reference>
<evidence type="ECO:0000256" key="2">
    <source>
        <dbReference type="PIRSR" id="PIRSR617939-1"/>
    </source>
</evidence>
<evidence type="ECO:0000256" key="3">
    <source>
        <dbReference type="PIRSR" id="PIRSR617939-2"/>
    </source>
</evidence>
<feature type="domain" description="Gamma-glutamylcyclotransferase AIG2-like" evidence="4">
    <location>
        <begin position="3"/>
        <end position="104"/>
    </location>
</feature>
<name>A0A4R3KUK5_9FIRM</name>
<dbReference type="InterPro" id="IPR013024">
    <property type="entry name" value="GGCT-like"/>
</dbReference>
<dbReference type="AlphaFoldDB" id="A0A4R3KUK5"/>
<protein>
    <submittedName>
        <fullName evidence="5">Gamma-glutamyl AIG2-like cyclotransferase</fullName>
    </submittedName>
</protein>
<evidence type="ECO:0000313" key="5">
    <source>
        <dbReference type="EMBL" id="TCS88731.1"/>
    </source>
</evidence>
<dbReference type="Pfam" id="PF06094">
    <property type="entry name" value="GGACT"/>
    <property type="match status" value="1"/>
</dbReference>
<keyword evidence="6" id="KW-1185">Reference proteome</keyword>
<feature type="binding site" evidence="3">
    <location>
        <begin position="3"/>
        <end position="8"/>
    </location>
    <ligand>
        <name>substrate</name>
    </ligand>
</feature>
<dbReference type="Proteomes" id="UP000294567">
    <property type="component" value="Unassembled WGS sequence"/>
</dbReference>
<dbReference type="SUPFAM" id="SSF110857">
    <property type="entry name" value="Gamma-glutamyl cyclotransferase-like"/>
    <property type="match status" value="1"/>
</dbReference>
<dbReference type="EMBL" id="SMAE01000007">
    <property type="protein sequence ID" value="TCS88731.1"/>
    <property type="molecule type" value="Genomic_DNA"/>
</dbReference>
<dbReference type="PANTHER" id="PTHR12935">
    <property type="entry name" value="GAMMA-GLUTAMYLCYCLOTRANSFERASE"/>
    <property type="match status" value="1"/>
</dbReference>
<feature type="binding site" evidence="3">
    <location>
        <position position="110"/>
    </location>
    <ligand>
        <name>substrate</name>
    </ligand>
</feature>
<dbReference type="CDD" id="cd06661">
    <property type="entry name" value="GGCT_like"/>
    <property type="match status" value="1"/>
</dbReference>
<dbReference type="InterPro" id="IPR017939">
    <property type="entry name" value="G-Glutamylcylcotransferase"/>
</dbReference>
<evidence type="ECO:0000256" key="1">
    <source>
        <dbReference type="ARBA" id="ARBA00023239"/>
    </source>
</evidence>
<keyword evidence="1" id="KW-0456">Lyase</keyword>
<keyword evidence="5" id="KW-0808">Transferase</keyword>
<dbReference type="GO" id="GO:0003839">
    <property type="term" value="F:gamma-glutamylcyclotransferase activity"/>
    <property type="evidence" value="ECO:0007669"/>
    <property type="project" value="InterPro"/>
</dbReference>
<feature type="active site" description="Proton acceptor" evidence="2">
    <location>
        <position position="70"/>
    </location>
</feature>
<dbReference type="OrthoDB" id="158990at2"/>
<evidence type="ECO:0000313" key="6">
    <source>
        <dbReference type="Proteomes" id="UP000294567"/>
    </source>
</evidence>
<sequence>MLYFAYASNLSKEYMLSRCPEAIPIKKVILKGYRLVFNQLADIIQEENESVLGALYVISKQELIKLDRLEGYPDLYDRIIVEVEDEKGNKYDAVAYSMVEKKIEAPPSQYYDILVKGYEDWGLPLDALEKAKNYKK</sequence>
<dbReference type="PANTHER" id="PTHR12935:SF0">
    <property type="entry name" value="GAMMA-GLUTAMYLCYCLOTRANSFERASE"/>
    <property type="match status" value="1"/>
</dbReference>